<accession>A0A6J7F7W7</accession>
<feature type="region of interest" description="Disordered" evidence="2">
    <location>
        <begin position="154"/>
        <end position="174"/>
    </location>
</feature>
<dbReference type="EMBL" id="CAFBMB010000001">
    <property type="protein sequence ID" value="CAB4887433.1"/>
    <property type="molecule type" value="Genomic_DNA"/>
</dbReference>
<protein>
    <submittedName>
        <fullName evidence="5">Unannotated protein</fullName>
    </submittedName>
</protein>
<name>A0A6J7F7W7_9ZZZZ</name>
<keyword evidence="3" id="KW-1133">Transmembrane helix</keyword>
<evidence type="ECO:0000256" key="2">
    <source>
        <dbReference type="SAM" id="MobiDB-lite"/>
    </source>
</evidence>
<reference evidence="5" key="1">
    <citation type="submission" date="2020-05" db="EMBL/GenBank/DDBJ databases">
        <authorList>
            <person name="Chiriac C."/>
            <person name="Salcher M."/>
            <person name="Ghai R."/>
            <person name="Kavagutti S V."/>
        </authorList>
    </citation>
    <scope>NUCLEOTIDE SEQUENCE</scope>
</reference>
<evidence type="ECO:0000313" key="5">
    <source>
        <dbReference type="EMBL" id="CAB4887433.1"/>
    </source>
</evidence>
<dbReference type="InterPro" id="IPR019931">
    <property type="entry name" value="LPXTG_anchor"/>
</dbReference>
<dbReference type="NCBIfam" id="TIGR01167">
    <property type="entry name" value="LPXTG_anchor"/>
    <property type="match status" value="1"/>
</dbReference>
<dbReference type="Pfam" id="PF00746">
    <property type="entry name" value="Gram_pos_anchor"/>
    <property type="match status" value="1"/>
</dbReference>
<keyword evidence="3" id="KW-0812">Transmembrane</keyword>
<dbReference type="AlphaFoldDB" id="A0A6J7F7W7"/>
<feature type="domain" description="Gram-positive cocci surface proteins LPxTG" evidence="4">
    <location>
        <begin position="166"/>
        <end position="205"/>
    </location>
</feature>
<sequence length="208" mass="20699">MNRKVIAAASAVLGLAATVFAVSPAWADETEGSASTYSTPAGSSVTFTVTNHTDPADWDWCDLETGPGFGMTLLFSANIGGADFVLPTGSDGPGDPGAGSFTWSAAPSETESVTVTIPADAVPGTYEVTLGCVTPGPAYLHPLDVARPIDFEITAPAPAPTPTPTPDSELPNTGASASTALIGAGIAGIALVAGAGAAALRRRVTAKK</sequence>
<keyword evidence="1" id="KW-0964">Secreted</keyword>
<gene>
    <name evidence="5" type="ORF">UFOPK3516_00036</name>
</gene>
<proteinExistence type="predicted"/>
<evidence type="ECO:0000256" key="3">
    <source>
        <dbReference type="SAM" id="Phobius"/>
    </source>
</evidence>
<feature type="transmembrane region" description="Helical" evidence="3">
    <location>
        <begin position="180"/>
        <end position="200"/>
    </location>
</feature>
<evidence type="ECO:0000256" key="1">
    <source>
        <dbReference type="ARBA" id="ARBA00022525"/>
    </source>
</evidence>
<evidence type="ECO:0000259" key="4">
    <source>
        <dbReference type="Pfam" id="PF00746"/>
    </source>
</evidence>
<keyword evidence="3" id="KW-0472">Membrane</keyword>
<organism evidence="5">
    <name type="scientific">freshwater metagenome</name>
    <dbReference type="NCBI Taxonomy" id="449393"/>
    <lineage>
        <taxon>unclassified sequences</taxon>
        <taxon>metagenomes</taxon>
        <taxon>ecological metagenomes</taxon>
    </lineage>
</organism>